<name>D8SH20_SELML</name>
<dbReference type="KEGG" id="smo:SELMODRAFT_422009"/>
<dbReference type="GO" id="GO:0003677">
    <property type="term" value="F:DNA binding"/>
    <property type="evidence" value="ECO:0007669"/>
    <property type="project" value="InterPro"/>
</dbReference>
<evidence type="ECO:0000313" key="3">
    <source>
        <dbReference type="Proteomes" id="UP000001514"/>
    </source>
</evidence>
<evidence type="ECO:0000313" key="2">
    <source>
        <dbReference type="EMBL" id="EFJ16301.1"/>
    </source>
</evidence>
<dbReference type="InParanoid" id="D8SH20"/>
<dbReference type="Gramene" id="EFJ16301">
    <property type="protein sequence ID" value="EFJ16301"/>
    <property type="gene ID" value="SELMODRAFT_422009"/>
</dbReference>
<feature type="region of interest" description="Disordered" evidence="1">
    <location>
        <begin position="158"/>
        <end position="184"/>
    </location>
</feature>
<protein>
    <submittedName>
        <fullName evidence="2">Uncharacterized protein</fullName>
    </submittedName>
</protein>
<dbReference type="HOGENOM" id="CLU_1296293_0_0_1"/>
<keyword evidence="3" id="KW-1185">Reference proteome</keyword>
<dbReference type="Proteomes" id="UP000001514">
    <property type="component" value="Unassembled WGS sequence"/>
</dbReference>
<organism evidence="3">
    <name type="scientific">Selaginella moellendorffii</name>
    <name type="common">Spikemoss</name>
    <dbReference type="NCBI Taxonomy" id="88036"/>
    <lineage>
        <taxon>Eukaryota</taxon>
        <taxon>Viridiplantae</taxon>
        <taxon>Streptophyta</taxon>
        <taxon>Embryophyta</taxon>
        <taxon>Tracheophyta</taxon>
        <taxon>Lycopodiopsida</taxon>
        <taxon>Selaginellales</taxon>
        <taxon>Selaginellaceae</taxon>
        <taxon>Selaginella</taxon>
    </lineage>
</organism>
<dbReference type="PANTHER" id="PTHR11630:SF46">
    <property type="entry name" value="DNA REPLICATION LICENSING FACTOR MCM3-RELATED"/>
    <property type="match status" value="1"/>
</dbReference>
<dbReference type="STRING" id="88036.D8SH20"/>
<dbReference type="EMBL" id="GL377619">
    <property type="protein sequence ID" value="EFJ16301.1"/>
    <property type="molecule type" value="Genomic_DNA"/>
</dbReference>
<evidence type="ECO:0000256" key="1">
    <source>
        <dbReference type="SAM" id="MobiDB-lite"/>
    </source>
</evidence>
<reference evidence="2 3" key="1">
    <citation type="journal article" date="2011" name="Science">
        <title>The Selaginella genome identifies genetic changes associated with the evolution of vascular plants.</title>
        <authorList>
            <person name="Banks J.A."/>
            <person name="Nishiyama T."/>
            <person name="Hasebe M."/>
            <person name="Bowman J.L."/>
            <person name="Gribskov M."/>
            <person name="dePamphilis C."/>
            <person name="Albert V.A."/>
            <person name="Aono N."/>
            <person name="Aoyama T."/>
            <person name="Ambrose B.A."/>
            <person name="Ashton N.W."/>
            <person name="Axtell M.J."/>
            <person name="Barker E."/>
            <person name="Barker M.S."/>
            <person name="Bennetzen J.L."/>
            <person name="Bonawitz N.D."/>
            <person name="Chapple C."/>
            <person name="Cheng C."/>
            <person name="Correa L.G."/>
            <person name="Dacre M."/>
            <person name="DeBarry J."/>
            <person name="Dreyer I."/>
            <person name="Elias M."/>
            <person name="Engstrom E.M."/>
            <person name="Estelle M."/>
            <person name="Feng L."/>
            <person name="Finet C."/>
            <person name="Floyd S.K."/>
            <person name="Frommer W.B."/>
            <person name="Fujita T."/>
            <person name="Gramzow L."/>
            <person name="Gutensohn M."/>
            <person name="Harholt J."/>
            <person name="Hattori M."/>
            <person name="Heyl A."/>
            <person name="Hirai T."/>
            <person name="Hiwatashi Y."/>
            <person name="Ishikawa M."/>
            <person name="Iwata M."/>
            <person name="Karol K.G."/>
            <person name="Koehler B."/>
            <person name="Kolukisaoglu U."/>
            <person name="Kubo M."/>
            <person name="Kurata T."/>
            <person name="Lalonde S."/>
            <person name="Li K."/>
            <person name="Li Y."/>
            <person name="Litt A."/>
            <person name="Lyons E."/>
            <person name="Manning G."/>
            <person name="Maruyama T."/>
            <person name="Michael T.P."/>
            <person name="Mikami K."/>
            <person name="Miyazaki S."/>
            <person name="Morinaga S."/>
            <person name="Murata T."/>
            <person name="Mueller-Roeber B."/>
            <person name="Nelson D.R."/>
            <person name="Obara M."/>
            <person name="Oguri Y."/>
            <person name="Olmstead R.G."/>
            <person name="Onodera N."/>
            <person name="Petersen B.L."/>
            <person name="Pils B."/>
            <person name="Prigge M."/>
            <person name="Rensing S.A."/>
            <person name="Riano-Pachon D.M."/>
            <person name="Roberts A.W."/>
            <person name="Sato Y."/>
            <person name="Scheller H.V."/>
            <person name="Schulz B."/>
            <person name="Schulz C."/>
            <person name="Shakirov E.V."/>
            <person name="Shibagaki N."/>
            <person name="Shinohara N."/>
            <person name="Shippen D.E."/>
            <person name="Soerensen I."/>
            <person name="Sotooka R."/>
            <person name="Sugimoto N."/>
            <person name="Sugita M."/>
            <person name="Sumikawa N."/>
            <person name="Tanurdzic M."/>
            <person name="Theissen G."/>
            <person name="Ulvskov P."/>
            <person name="Wakazuki S."/>
            <person name="Weng J.K."/>
            <person name="Willats W.W."/>
            <person name="Wipf D."/>
            <person name="Wolf P.G."/>
            <person name="Yang L."/>
            <person name="Zimmer A.D."/>
            <person name="Zhu Q."/>
            <person name="Mitros T."/>
            <person name="Hellsten U."/>
            <person name="Loque D."/>
            <person name="Otillar R."/>
            <person name="Salamov A."/>
            <person name="Schmutz J."/>
            <person name="Shapiro H."/>
            <person name="Lindquist E."/>
            <person name="Lucas S."/>
            <person name="Rokhsar D."/>
            <person name="Grigoriev I.V."/>
        </authorList>
    </citation>
    <scope>NUCLEOTIDE SEQUENCE [LARGE SCALE GENOMIC DNA]</scope>
</reference>
<dbReference type="InterPro" id="IPR031327">
    <property type="entry name" value="MCM"/>
</dbReference>
<accession>D8SH20</accession>
<proteinExistence type="predicted"/>
<feature type="compositionally biased region" description="Basic and acidic residues" evidence="1">
    <location>
        <begin position="158"/>
        <end position="167"/>
    </location>
</feature>
<dbReference type="AlphaFoldDB" id="D8SH20"/>
<sequence>MPQLPCSVDVIVEDDLVDVCKPVTSVSSWLGTLVTSNYEHCTICNFYYWPRIVSAAVTSDQETGERRLEAGAMMLAEGPCMIDHLLLQILSGFRTLLSRFDLLFIVLDQMDADSDCQISEQCTVFEHPAKAEVLKEDLKAALRVMRFATYDEELNEMEKRERNENRMRNRKPPGGTAEPPITRIDEFNPKLGQHLQFN</sequence>
<gene>
    <name evidence="2" type="ORF">SELMODRAFT_422009</name>
</gene>
<dbReference type="GO" id="GO:0005524">
    <property type="term" value="F:ATP binding"/>
    <property type="evidence" value="ECO:0007669"/>
    <property type="project" value="InterPro"/>
</dbReference>
<dbReference type="PANTHER" id="PTHR11630">
    <property type="entry name" value="DNA REPLICATION LICENSING FACTOR MCM FAMILY MEMBER"/>
    <property type="match status" value="1"/>
</dbReference>